<dbReference type="InterPro" id="IPR010982">
    <property type="entry name" value="Lambda_DNA-bd_dom_sf"/>
</dbReference>
<dbReference type="InterPro" id="IPR001387">
    <property type="entry name" value="Cro/C1-type_HTH"/>
</dbReference>
<dbReference type="PROSITE" id="PS50943">
    <property type="entry name" value="HTH_CROC1"/>
    <property type="match status" value="1"/>
</dbReference>
<proteinExistence type="predicted"/>
<organism evidence="2">
    <name type="scientific">Siphoviridae sp. ct96x5</name>
    <dbReference type="NCBI Taxonomy" id="2825367"/>
    <lineage>
        <taxon>Viruses</taxon>
        <taxon>Duplodnaviria</taxon>
        <taxon>Heunggongvirae</taxon>
        <taxon>Uroviricota</taxon>
        <taxon>Caudoviricetes</taxon>
    </lineage>
</organism>
<protein>
    <submittedName>
        <fullName evidence="2">Helix-turn-helix domain protein</fullName>
    </submittedName>
</protein>
<dbReference type="SMART" id="SM00530">
    <property type="entry name" value="HTH_XRE"/>
    <property type="match status" value="1"/>
</dbReference>
<dbReference type="CDD" id="cd00093">
    <property type="entry name" value="HTH_XRE"/>
    <property type="match status" value="1"/>
</dbReference>
<dbReference type="EMBL" id="BK015488">
    <property type="protein sequence ID" value="DAE09395.1"/>
    <property type="molecule type" value="Genomic_DNA"/>
</dbReference>
<dbReference type="Pfam" id="PF01381">
    <property type="entry name" value="HTH_3"/>
    <property type="match status" value="1"/>
</dbReference>
<reference evidence="2" key="1">
    <citation type="journal article" date="2021" name="Proc. Natl. Acad. Sci. U.S.A.">
        <title>A Catalog of Tens of Thousands of Viruses from Human Metagenomes Reveals Hidden Associations with Chronic Diseases.</title>
        <authorList>
            <person name="Tisza M.J."/>
            <person name="Buck C.B."/>
        </authorList>
    </citation>
    <scope>NUCLEOTIDE SEQUENCE</scope>
    <source>
        <strain evidence="2">Ct96x5</strain>
    </source>
</reference>
<evidence type="ECO:0000259" key="1">
    <source>
        <dbReference type="PROSITE" id="PS50943"/>
    </source>
</evidence>
<sequence>MEEISLDGFSLVNLTSASTLHQRRLVLELTQQQVADRAGIDLQQYRKFESGARDIRRSSFNIACRVIRALEMDVDKFFDGDYSLGEEVYSENGQLKYKKTGRPTSDNIDK</sequence>
<accession>A0A8S5PSB2</accession>
<name>A0A8S5PSB2_9CAUD</name>
<dbReference type="SUPFAM" id="SSF47413">
    <property type="entry name" value="lambda repressor-like DNA-binding domains"/>
    <property type="match status" value="1"/>
</dbReference>
<dbReference type="Gene3D" id="1.10.260.40">
    <property type="entry name" value="lambda repressor-like DNA-binding domains"/>
    <property type="match status" value="1"/>
</dbReference>
<feature type="domain" description="HTH cro/C1-type" evidence="1">
    <location>
        <begin position="20"/>
        <end position="77"/>
    </location>
</feature>
<evidence type="ECO:0000313" key="2">
    <source>
        <dbReference type="EMBL" id="DAE09395.1"/>
    </source>
</evidence>
<dbReference type="GO" id="GO:0003677">
    <property type="term" value="F:DNA binding"/>
    <property type="evidence" value="ECO:0007669"/>
    <property type="project" value="InterPro"/>
</dbReference>